<dbReference type="AlphaFoldDB" id="G3XQ35"/>
<dbReference type="HOGENOM" id="CLU_023880_4_0_1"/>
<evidence type="ECO:0000256" key="3">
    <source>
        <dbReference type="ARBA" id="ARBA00023015"/>
    </source>
</evidence>
<keyword evidence="3" id="KW-0805">Transcription regulation</keyword>
<dbReference type="GO" id="GO:0003677">
    <property type="term" value="F:DNA binding"/>
    <property type="evidence" value="ECO:0007669"/>
    <property type="project" value="UniProtKB-KW"/>
</dbReference>
<evidence type="ECO:0000256" key="2">
    <source>
        <dbReference type="ARBA" id="ARBA00022723"/>
    </source>
</evidence>
<protein>
    <recommendedName>
        <fullName evidence="7">Zn(2)-C6 fungal-type domain-containing protein</fullName>
    </recommendedName>
</protein>
<dbReference type="EMBL" id="ACJE01000003">
    <property type="protein sequence ID" value="EHA27384.1"/>
    <property type="molecule type" value="Genomic_DNA"/>
</dbReference>
<dbReference type="GO" id="GO:0005634">
    <property type="term" value="C:nucleus"/>
    <property type="evidence" value="ECO:0007669"/>
    <property type="project" value="UniProtKB-SubCell"/>
</dbReference>
<keyword evidence="4" id="KW-0238">DNA-binding</keyword>
<dbReference type="GO" id="GO:0006351">
    <property type="term" value="P:DNA-templated transcription"/>
    <property type="evidence" value="ECO:0007669"/>
    <property type="project" value="InterPro"/>
</dbReference>
<organism evidence="8 9">
    <name type="scientific">Aspergillus niger (strain ATCC 1015 / CBS 113.46 / FGSC A1144 / LSHB Ac4 / NCTC 3858a / NRRL 328 / USDA 3528.7)</name>
    <dbReference type="NCBI Taxonomy" id="380704"/>
    <lineage>
        <taxon>Eukaryota</taxon>
        <taxon>Fungi</taxon>
        <taxon>Dikarya</taxon>
        <taxon>Ascomycota</taxon>
        <taxon>Pezizomycotina</taxon>
        <taxon>Eurotiomycetes</taxon>
        <taxon>Eurotiomycetidae</taxon>
        <taxon>Eurotiales</taxon>
        <taxon>Aspergillaceae</taxon>
        <taxon>Aspergillus</taxon>
        <taxon>Aspergillus subgen. Circumdati</taxon>
    </lineage>
</organism>
<dbReference type="CDD" id="cd12148">
    <property type="entry name" value="fungal_TF_MHR"/>
    <property type="match status" value="1"/>
</dbReference>
<dbReference type="PROSITE" id="PS50048">
    <property type="entry name" value="ZN2_CY6_FUNGAL_2"/>
    <property type="match status" value="1"/>
</dbReference>
<keyword evidence="2" id="KW-0479">Metal-binding</keyword>
<evidence type="ECO:0000256" key="6">
    <source>
        <dbReference type="ARBA" id="ARBA00023242"/>
    </source>
</evidence>
<comment type="caution">
    <text evidence="8">The sequence shown here is derived from an EMBL/GenBank/DDBJ whole genome shotgun (WGS) entry which is preliminary data.</text>
</comment>
<dbReference type="CDD" id="cd00067">
    <property type="entry name" value="GAL4"/>
    <property type="match status" value="1"/>
</dbReference>
<dbReference type="PANTHER" id="PTHR47338:SF20">
    <property type="entry name" value="ZN(II)2CYS6 TRANSCRIPTION FACTOR (EUROFUNG)"/>
    <property type="match status" value="1"/>
</dbReference>
<dbReference type="GO" id="GO:0009893">
    <property type="term" value="P:positive regulation of metabolic process"/>
    <property type="evidence" value="ECO:0007669"/>
    <property type="project" value="UniProtKB-ARBA"/>
</dbReference>
<dbReference type="InterPro" id="IPR050815">
    <property type="entry name" value="TF_fung"/>
</dbReference>
<dbReference type="Proteomes" id="UP000009038">
    <property type="component" value="Unassembled WGS sequence"/>
</dbReference>
<evidence type="ECO:0000313" key="9">
    <source>
        <dbReference type="Proteomes" id="UP000009038"/>
    </source>
</evidence>
<dbReference type="PANTHER" id="PTHR47338">
    <property type="entry name" value="ZN(II)2CYS6 TRANSCRIPTION FACTOR (EUROFUNG)-RELATED"/>
    <property type="match status" value="1"/>
</dbReference>
<dbReference type="InterPro" id="IPR036864">
    <property type="entry name" value="Zn2-C6_fun-type_DNA-bd_sf"/>
</dbReference>
<dbReference type="OrthoDB" id="3862662at2759"/>
<dbReference type="STRING" id="380704.G3XQ35"/>
<dbReference type="InterPro" id="IPR001138">
    <property type="entry name" value="Zn2Cys6_DnaBD"/>
</dbReference>
<evidence type="ECO:0000256" key="5">
    <source>
        <dbReference type="ARBA" id="ARBA00023163"/>
    </source>
</evidence>
<evidence type="ECO:0000256" key="4">
    <source>
        <dbReference type="ARBA" id="ARBA00023125"/>
    </source>
</evidence>
<evidence type="ECO:0000313" key="8">
    <source>
        <dbReference type="EMBL" id="EHA27384.1"/>
    </source>
</evidence>
<dbReference type="Pfam" id="PF00172">
    <property type="entry name" value="Zn_clus"/>
    <property type="match status" value="1"/>
</dbReference>
<dbReference type="InterPro" id="IPR007219">
    <property type="entry name" value="XnlR_reg_dom"/>
</dbReference>
<dbReference type="Pfam" id="PF04082">
    <property type="entry name" value="Fungal_trans"/>
    <property type="match status" value="1"/>
</dbReference>
<accession>G3XQ35</accession>
<dbReference type="PROSITE" id="PS00463">
    <property type="entry name" value="ZN2_CY6_FUNGAL_1"/>
    <property type="match status" value="1"/>
</dbReference>
<feature type="domain" description="Zn(2)-C6 fungal-type" evidence="7">
    <location>
        <begin position="12"/>
        <end position="42"/>
    </location>
</feature>
<evidence type="ECO:0000256" key="1">
    <source>
        <dbReference type="ARBA" id="ARBA00004123"/>
    </source>
</evidence>
<dbReference type="SUPFAM" id="SSF57701">
    <property type="entry name" value="Zn2/Cys6 DNA-binding domain"/>
    <property type="match status" value="1"/>
</dbReference>
<keyword evidence="6" id="KW-0539">Nucleus</keyword>
<dbReference type="SMART" id="SM00066">
    <property type="entry name" value="GAL4"/>
    <property type="match status" value="1"/>
</dbReference>
<keyword evidence="5" id="KW-0804">Transcription</keyword>
<reference evidence="8 9" key="1">
    <citation type="journal article" date="2011" name="Genome Res.">
        <title>Comparative genomics of citric-acid-producing Aspergillus niger ATCC 1015 versus enzyme-producing CBS 513.88.</title>
        <authorList>
            <person name="Andersen M.R."/>
            <person name="Salazar M.P."/>
            <person name="Schaap P.J."/>
            <person name="van de Vondervoort P.J."/>
            <person name="Culley D."/>
            <person name="Thykaer J."/>
            <person name="Frisvad J.C."/>
            <person name="Nielsen K.F."/>
            <person name="Albang R."/>
            <person name="Albermann K."/>
            <person name="Berka R.M."/>
            <person name="Braus G.H."/>
            <person name="Braus-Stromeyer S.A."/>
            <person name="Corrochano L.M."/>
            <person name="Dai Z."/>
            <person name="van Dijck P.W."/>
            <person name="Hofmann G."/>
            <person name="Lasure L.L."/>
            <person name="Magnuson J.K."/>
            <person name="Menke H."/>
            <person name="Meijer M."/>
            <person name="Meijer S.L."/>
            <person name="Nielsen J.B."/>
            <person name="Nielsen M.L."/>
            <person name="van Ooyen A.J."/>
            <person name="Pel H.J."/>
            <person name="Poulsen L."/>
            <person name="Samson R.A."/>
            <person name="Stam H."/>
            <person name="Tsang A."/>
            <person name="van den Brink J.M."/>
            <person name="Atkins A."/>
            <person name="Aerts A."/>
            <person name="Shapiro H."/>
            <person name="Pangilinan J."/>
            <person name="Salamov A."/>
            <person name="Lou Y."/>
            <person name="Lindquist E."/>
            <person name="Lucas S."/>
            <person name="Grimwood J."/>
            <person name="Grigoriev I.V."/>
            <person name="Kubicek C.P."/>
            <person name="Martinez D."/>
            <person name="van Peij N.N."/>
            <person name="Roubos J.A."/>
            <person name="Nielsen J."/>
            <person name="Baker S.E."/>
        </authorList>
    </citation>
    <scope>NUCLEOTIDE SEQUENCE [LARGE SCALE GENOMIC DNA]</scope>
    <source>
        <strain evidence="9">ATCC 1015 / CBS 113.46 / FGSC A1144 / LSHB Ac4 / NCTC 3858a / NRRL 328 / USDA 3528.7</strain>
    </source>
</reference>
<dbReference type="Gene3D" id="4.10.240.10">
    <property type="entry name" value="Zn(2)-C6 fungal-type DNA-binding domain"/>
    <property type="match status" value="1"/>
</dbReference>
<dbReference type="GO" id="GO:0000981">
    <property type="term" value="F:DNA-binding transcription factor activity, RNA polymerase II-specific"/>
    <property type="evidence" value="ECO:0007669"/>
    <property type="project" value="InterPro"/>
</dbReference>
<gene>
    <name evidence="8" type="ORF">ASPNIDRAFT_44825</name>
</gene>
<sequence>MTVPVTERALQVCLTCKLRKKACDKTLPTCGYCTKRNLPCRYQAPPAAEETGTEATTQIEINAILLQMVSLFGPPSGNVSTAPRRTWYQVCRIIQLADLSLQEISRRYFSNFHKWLPVVSYEIFQGTLAQYNSPSCPPPVDYSVLVLAMCLVTLQPSRLNTHLTPHSLYATMKMLFAEAQAIICASTNLLQAGLLIAAYEYANGRPEAANITMGTLARTAFAIGLANPSSWQTNEASNIPLERLERLNLWWGVIILERLILCEIKDKTQRPTTECPSSKFPLPSDLQPIQASHQSVGSSSHENLPSNQDRKPCVFGHQARAVLLLDRVLAVRRLPQADSGRTVEIRQLDEQLQSFLSERINTATAEIGHDCSPIASAVSLKDRATRLQLTDSARALCLLHQEVIESPSNTVDLQSLQYSQAALGMVSNVVVDVARHHKAQIACQNSHADLLPLSCSYTLHMAMRHIRDCRKLVCPYSRSSDLNSLEKRLRGWSNPRAKQRPTAKRMAANSVRNSPMKVHRRYVLNCDGDGLDCSNQDGGPTAINRRTSGCSTEFGDMVGARRE</sequence>
<comment type="subcellular location">
    <subcellularLocation>
        <location evidence="1">Nucleus</location>
    </subcellularLocation>
</comment>
<dbReference type="GO" id="GO:0008270">
    <property type="term" value="F:zinc ion binding"/>
    <property type="evidence" value="ECO:0007669"/>
    <property type="project" value="InterPro"/>
</dbReference>
<evidence type="ECO:0000259" key="7">
    <source>
        <dbReference type="PROSITE" id="PS50048"/>
    </source>
</evidence>
<proteinExistence type="predicted"/>
<name>G3XQ35_ASPNA</name>